<feature type="domain" description="Glycosyltransferase subfamily 4-like N-terminal" evidence="2">
    <location>
        <begin position="13"/>
        <end position="176"/>
    </location>
</feature>
<sequence length="380" mass="43068">MKKILYLIDTLEIGGAETSILEIASRLKEWQPFVISIYKGNTLKSRFENEGIKVYTLNLEDKFGIIPGLKEIGSIIEKENPDLIHATLFRAEQFSRILGPKYNIPVLNSFVNDSYSSERFSSLNFKETLALNFYRFIDRITARRANRFMSITNAIIPSNSKALGINADNIKVIYRGRHIGHFRAKAEVQFSQLEELGNSPVILTVSRLLKRKGYVESIRAMAEVIKKVPDLTYLIAGEGHDRSVFESLISELNLKKNVILLGNRSDVPGLLKRADLFLFPSHYEGQGGALVEAMIMGTPIVAAKIPVIEESVEDKKSALLFEPKNIHDLSQKIIWAIENSEQMQELGRTGMKVAEERFEIGKVSRQHELLYDQILKEVEK</sequence>
<dbReference type="Pfam" id="PF00534">
    <property type="entry name" value="Glycos_transf_1"/>
    <property type="match status" value="1"/>
</dbReference>
<reference evidence="3 4" key="1">
    <citation type="submission" date="2019-06" db="EMBL/GenBank/DDBJ databases">
        <title>Gramella sabulilitoris sp. nov., isolated from a marine sand.</title>
        <authorList>
            <person name="Yoon J.-H."/>
        </authorList>
    </citation>
    <scope>NUCLEOTIDE SEQUENCE [LARGE SCALE GENOMIC DNA]</scope>
    <source>
        <strain evidence="3 4">HSMS-1</strain>
    </source>
</reference>
<dbReference type="SUPFAM" id="SSF53756">
    <property type="entry name" value="UDP-Glycosyltransferase/glycogen phosphorylase"/>
    <property type="match status" value="1"/>
</dbReference>
<accession>A0A550I2B4</accession>
<keyword evidence="3" id="KW-0808">Transferase</keyword>
<evidence type="ECO:0000313" key="3">
    <source>
        <dbReference type="EMBL" id="TRO65109.1"/>
    </source>
</evidence>
<evidence type="ECO:0000259" key="2">
    <source>
        <dbReference type="Pfam" id="PF13439"/>
    </source>
</evidence>
<evidence type="ECO:0000313" key="4">
    <source>
        <dbReference type="Proteomes" id="UP000315131"/>
    </source>
</evidence>
<dbReference type="EMBL" id="VHSF01000002">
    <property type="protein sequence ID" value="TRO65109.1"/>
    <property type="molecule type" value="Genomic_DNA"/>
</dbReference>
<gene>
    <name evidence="3" type="ORF">FGM01_06800</name>
</gene>
<dbReference type="Pfam" id="PF13439">
    <property type="entry name" value="Glyco_transf_4"/>
    <property type="match status" value="1"/>
</dbReference>
<dbReference type="InterPro" id="IPR001296">
    <property type="entry name" value="Glyco_trans_1"/>
</dbReference>
<feature type="domain" description="Glycosyl transferase family 1" evidence="1">
    <location>
        <begin position="189"/>
        <end position="350"/>
    </location>
</feature>
<dbReference type="InterPro" id="IPR028098">
    <property type="entry name" value="Glyco_trans_4-like_N"/>
</dbReference>
<organism evidence="3 4">
    <name type="scientific">Christiangramia sabulilitoris</name>
    <dbReference type="NCBI Taxonomy" id="2583991"/>
    <lineage>
        <taxon>Bacteria</taxon>
        <taxon>Pseudomonadati</taxon>
        <taxon>Bacteroidota</taxon>
        <taxon>Flavobacteriia</taxon>
        <taxon>Flavobacteriales</taxon>
        <taxon>Flavobacteriaceae</taxon>
        <taxon>Christiangramia</taxon>
    </lineage>
</organism>
<dbReference type="OrthoDB" id="9811239at2"/>
<dbReference type="Gene3D" id="3.40.50.2000">
    <property type="entry name" value="Glycogen Phosphorylase B"/>
    <property type="match status" value="2"/>
</dbReference>
<dbReference type="PANTHER" id="PTHR12526:SF630">
    <property type="entry name" value="GLYCOSYLTRANSFERASE"/>
    <property type="match status" value="1"/>
</dbReference>
<comment type="caution">
    <text evidence="3">The sequence shown here is derived from an EMBL/GenBank/DDBJ whole genome shotgun (WGS) entry which is preliminary data.</text>
</comment>
<name>A0A550I2B4_9FLAO</name>
<proteinExistence type="predicted"/>
<dbReference type="Proteomes" id="UP000315131">
    <property type="component" value="Unassembled WGS sequence"/>
</dbReference>
<keyword evidence="4" id="KW-1185">Reference proteome</keyword>
<dbReference type="AlphaFoldDB" id="A0A550I2B4"/>
<evidence type="ECO:0000259" key="1">
    <source>
        <dbReference type="Pfam" id="PF00534"/>
    </source>
</evidence>
<dbReference type="GO" id="GO:0016757">
    <property type="term" value="F:glycosyltransferase activity"/>
    <property type="evidence" value="ECO:0007669"/>
    <property type="project" value="InterPro"/>
</dbReference>
<protein>
    <submittedName>
        <fullName evidence="3">Glycosyltransferase</fullName>
    </submittedName>
</protein>
<dbReference type="RefSeq" id="WP_143410403.1">
    <property type="nucleotide sequence ID" value="NZ_VHSF01000002.1"/>
</dbReference>
<dbReference type="PANTHER" id="PTHR12526">
    <property type="entry name" value="GLYCOSYLTRANSFERASE"/>
    <property type="match status" value="1"/>
</dbReference>